<evidence type="ECO:0000313" key="6">
    <source>
        <dbReference type="Proteomes" id="UP000001062"/>
    </source>
</evidence>
<evidence type="ECO:0000256" key="1">
    <source>
        <dbReference type="ARBA" id="ARBA00009091"/>
    </source>
</evidence>
<dbReference type="HOGENOM" id="CLU_1617049_0_0_6"/>
<comment type="similarity">
    <text evidence="1">Belongs to the Skp family.</text>
</comment>
<organism evidence="5 6">
    <name type="scientific">Marinomonas mediterranea (strain ATCC 700492 / JCM 21426 / NBRC 103028 / MMB-1)</name>
    <dbReference type="NCBI Taxonomy" id="717774"/>
    <lineage>
        <taxon>Bacteria</taxon>
        <taxon>Pseudomonadati</taxon>
        <taxon>Pseudomonadota</taxon>
        <taxon>Gammaproteobacteria</taxon>
        <taxon>Oceanospirillales</taxon>
        <taxon>Oceanospirillaceae</taxon>
        <taxon>Marinomonas</taxon>
    </lineage>
</organism>
<evidence type="ECO:0000256" key="2">
    <source>
        <dbReference type="ARBA" id="ARBA00022729"/>
    </source>
</evidence>
<dbReference type="AlphaFoldDB" id="F2JU07"/>
<keyword evidence="3" id="KW-0175">Coiled coil</keyword>
<feature type="chain" id="PRO_5003280604" evidence="4">
    <location>
        <begin position="20"/>
        <end position="164"/>
    </location>
</feature>
<feature type="coiled-coil region" evidence="3">
    <location>
        <begin position="48"/>
        <end position="115"/>
    </location>
</feature>
<dbReference type="KEGG" id="mme:Marme_1153"/>
<keyword evidence="6" id="KW-1185">Reference proteome</keyword>
<dbReference type="Proteomes" id="UP000001062">
    <property type="component" value="Chromosome"/>
</dbReference>
<dbReference type="Gene3D" id="3.30.910.20">
    <property type="entry name" value="Skp domain"/>
    <property type="match status" value="1"/>
</dbReference>
<evidence type="ECO:0000256" key="4">
    <source>
        <dbReference type="SAM" id="SignalP"/>
    </source>
</evidence>
<gene>
    <name evidence="5" type="ordered locus">Marme_1153</name>
</gene>
<dbReference type="eggNOG" id="COG2825">
    <property type="taxonomic scope" value="Bacteria"/>
</dbReference>
<dbReference type="SUPFAM" id="SSF111384">
    <property type="entry name" value="OmpH-like"/>
    <property type="match status" value="1"/>
</dbReference>
<sequence precursor="true">MKFFVFALFSILAINTASATEVAVVDMRAALLQSNAGQEASKAPRSQIQAMEARLNQEKKSVNELIDAYKRDELTLSQELSTQRKKDISTAQSKVRNMEAQMQRKAQSLEQAVIKSLLPKGEAALKSLIEEKKLDLVLNRQVTIFAAQSVDITAQLVEVLNKGE</sequence>
<proteinExistence type="inferred from homology"/>
<evidence type="ECO:0000313" key="5">
    <source>
        <dbReference type="EMBL" id="ADZ90428.1"/>
    </source>
</evidence>
<dbReference type="Pfam" id="PF03938">
    <property type="entry name" value="OmpH"/>
    <property type="match status" value="1"/>
</dbReference>
<dbReference type="EMBL" id="CP002583">
    <property type="protein sequence ID" value="ADZ90428.1"/>
    <property type="molecule type" value="Genomic_DNA"/>
</dbReference>
<dbReference type="SMART" id="SM00935">
    <property type="entry name" value="OmpH"/>
    <property type="match status" value="1"/>
</dbReference>
<dbReference type="GO" id="GO:0005829">
    <property type="term" value="C:cytosol"/>
    <property type="evidence" value="ECO:0007669"/>
    <property type="project" value="TreeGrafter"/>
</dbReference>
<dbReference type="InterPro" id="IPR024930">
    <property type="entry name" value="Skp_dom_sf"/>
</dbReference>
<evidence type="ECO:0000256" key="3">
    <source>
        <dbReference type="SAM" id="Coils"/>
    </source>
</evidence>
<accession>F2JU07</accession>
<dbReference type="InterPro" id="IPR005632">
    <property type="entry name" value="Chaperone_Skp"/>
</dbReference>
<dbReference type="PATRIC" id="fig|717774.3.peg.1196"/>
<dbReference type="GO" id="GO:0051082">
    <property type="term" value="F:unfolded protein binding"/>
    <property type="evidence" value="ECO:0007669"/>
    <property type="project" value="InterPro"/>
</dbReference>
<dbReference type="STRING" id="717774.Marme_1153"/>
<dbReference type="PANTHER" id="PTHR35089">
    <property type="entry name" value="CHAPERONE PROTEIN SKP"/>
    <property type="match status" value="1"/>
</dbReference>
<feature type="signal peptide" evidence="4">
    <location>
        <begin position="1"/>
        <end position="19"/>
    </location>
</feature>
<dbReference type="PANTHER" id="PTHR35089:SF1">
    <property type="entry name" value="CHAPERONE PROTEIN SKP"/>
    <property type="match status" value="1"/>
</dbReference>
<reference evidence="5 6" key="1">
    <citation type="journal article" date="2012" name="Stand. Genomic Sci.">
        <title>Complete genome sequence of the melanogenic marine bacterium Marinomonas mediterranea type strain (MMB-1(T)).</title>
        <authorList>
            <person name="Lucas-Elio P."/>
            <person name="Goodwin L."/>
            <person name="Woyke T."/>
            <person name="Pitluck S."/>
            <person name="Nolan M."/>
            <person name="Kyrpides N.C."/>
            <person name="Detter J.C."/>
            <person name="Copeland A."/>
            <person name="Teshima H."/>
            <person name="Bruce D."/>
            <person name="Detter C."/>
            <person name="Tapia R."/>
            <person name="Han S."/>
            <person name="Land M.L."/>
            <person name="Ivanova N."/>
            <person name="Mikhailova N."/>
            <person name="Johnston A.W."/>
            <person name="Sanchez-Amat A."/>
        </authorList>
    </citation>
    <scope>NUCLEOTIDE SEQUENCE [LARGE SCALE GENOMIC DNA]</scope>
    <source>
        <strain evidence="6">ATCC 700492 / JCM 21426 / NBRC 103028 / MMB-1</strain>
    </source>
</reference>
<dbReference type="GO" id="GO:0050821">
    <property type="term" value="P:protein stabilization"/>
    <property type="evidence" value="ECO:0007669"/>
    <property type="project" value="TreeGrafter"/>
</dbReference>
<protein>
    <submittedName>
        <fullName evidence="5">Outer membrane chaperone Skp (OmpH)</fullName>
    </submittedName>
</protein>
<name>F2JU07_MARM1</name>
<dbReference type="RefSeq" id="WP_013660333.1">
    <property type="nucleotide sequence ID" value="NC_015276.1"/>
</dbReference>
<dbReference type="OrthoDB" id="6107787at2"/>
<keyword evidence="2 4" id="KW-0732">Signal</keyword>